<proteinExistence type="predicted"/>
<keyword evidence="4" id="KW-1185">Reference proteome</keyword>
<evidence type="ECO:0000313" key="4">
    <source>
        <dbReference type="Proteomes" id="UP000178912"/>
    </source>
</evidence>
<dbReference type="Proteomes" id="UP000178912">
    <property type="component" value="Unassembled WGS sequence"/>
</dbReference>
<accession>A0A1E1KMT2</accession>
<gene>
    <name evidence="3" type="ORF">RAG0_07670</name>
</gene>
<keyword evidence="1" id="KW-0472">Membrane</keyword>
<feature type="signal peptide" evidence="2">
    <location>
        <begin position="1"/>
        <end position="22"/>
    </location>
</feature>
<protein>
    <submittedName>
        <fullName evidence="3">Uncharacterized protein</fullName>
    </submittedName>
</protein>
<organism evidence="3 4">
    <name type="scientific">Rhynchosporium agropyri</name>
    <dbReference type="NCBI Taxonomy" id="914238"/>
    <lineage>
        <taxon>Eukaryota</taxon>
        <taxon>Fungi</taxon>
        <taxon>Dikarya</taxon>
        <taxon>Ascomycota</taxon>
        <taxon>Pezizomycotina</taxon>
        <taxon>Leotiomycetes</taxon>
        <taxon>Helotiales</taxon>
        <taxon>Ploettnerulaceae</taxon>
        <taxon>Rhynchosporium</taxon>
    </lineage>
</organism>
<evidence type="ECO:0000256" key="1">
    <source>
        <dbReference type="SAM" id="Phobius"/>
    </source>
</evidence>
<keyword evidence="1" id="KW-0812">Transmembrane</keyword>
<name>A0A1E1KMT2_9HELO</name>
<dbReference type="EMBL" id="FJUX01000040">
    <property type="protein sequence ID" value="CZS99292.1"/>
    <property type="molecule type" value="Genomic_DNA"/>
</dbReference>
<dbReference type="AlphaFoldDB" id="A0A1E1KMT2"/>
<feature type="transmembrane region" description="Helical" evidence="1">
    <location>
        <begin position="74"/>
        <end position="91"/>
    </location>
</feature>
<reference evidence="4" key="1">
    <citation type="submission" date="2016-03" db="EMBL/GenBank/DDBJ databases">
        <authorList>
            <person name="Guldener U."/>
        </authorList>
    </citation>
    <scope>NUCLEOTIDE SEQUENCE [LARGE SCALE GENOMIC DNA]</scope>
    <source>
        <strain evidence="4">04CH-RAC-A.6.1</strain>
    </source>
</reference>
<evidence type="ECO:0000313" key="3">
    <source>
        <dbReference type="EMBL" id="CZS99292.1"/>
    </source>
</evidence>
<evidence type="ECO:0000256" key="2">
    <source>
        <dbReference type="SAM" id="SignalP"/>
    </source>
</evidence>
<keyword evidence="2" id="KW-0732">Signal</keyword>
<sequence>MLWRKAASLAPLLRLLTSRSSPQPSRPPMTLLHLLTQQSLPCQYHCGSGPTNASAAASANAKQAYALMVVRWASMYYVAEFAGLTALLAMFL</sequence>
<keyword evidence="1" id="KW-1133">Transmembrane helix</keyword>
<feature type="chain" id="PRO_5009446240" evidence="2">
    <location>
        <begin position="23"/>
        <end position="92"/>
    </location>
</feature>